<dbReference type="GO" id="GO:0005739">
    <property type="term" value="C:mitochondrion"/>
    <property type="evidence" value="ECO:0007669"/>
    <property type="project" value="UniProtKB-SubCell"/>
</dbReference>
<evidence type="ECO:0000256" key="4">
    <source>
        <dbReference type="ARBA" id="ARBA00023128"/>
    </source>
</evidence>
<evidence type="ECO:0000256" key="2">
    <source>
        <dbReference type="ARBA" id="ARBA00008860"/>
    </source>
</evidence>
<keyword evidence="4" id="KW-0496">Mitochondrion</keyword>
<dbReference type="Pfam" id="PF10501">
    <property type="entry name" value="Ribosomal_L50"/>
    <property type="match status" value="1"/>
</dbReference>
<name>A0A086TDX4_HAPC1</name>
<keyword evidence="9" id="KW-1185">Reference proteome</keyword>
<evidence type="ECO:0000313" key="8">
    <source>
        <dbReference type="EMBL" id="KFH47556.1"/>
    </source>
</evidence>
<keyword evidence="3" id="KW-0689">Ribosomal protein</keyword>
<dbReference type="STRING" id="857340.A0A086TDX4"/>
<sequence>MPRIPRVRALQSLRRASSCSAVPSRTPFASVRAISTTTPAHGLRDKLFKGEAPGPEDPYTQRPEPEDATTNLPQEALQQTRRDRTPRALRETRLAMPPKRTEATTEKELSAVDPNYTPATSLDDLVDIEPVDKWWDQPGHWGPESEFRGFGRAEKLVDREVVEVYLRRAVVEVLALKQAGKLSEWATKKWAEGPRVALNAALETPIVAEEDGASSLGGDGAAIVEQLTREHDEAEVPERVSLEEAQEMVKAWDPSWKDIVLDTEAKFAIRKRLYQLTGSLIPDARLGATRTVRHVLTMAYKQPKPKKLAEVLEQQRGGGFAELPNVRLHSKKIGPIDREIELGRWKVIKEELEKRNLPVTGTADLAGHKERKWVRGVE</sequence>
<dbReference type="HOGENOM" id="CLU_034472_2_1_1"/>
<feature type="compositionally biased region" description="Basic and acidic residues" evidence="7">
    <location>
        <begin position="80"/>
        <end position="89"/>
    </location>
</feature>
<gene>
    <name evidence="8" type="ORF">ACRE_016900</name>
</gene>
<keyword evidence="5" id="KW-0687">Ribonucleoprotein</keyword>
<evidence type="ECO:0000256" key="5">
    <source>
        <dbReference type="ARBA" id="ARBA00023274"/>
    </source>
</evidence>
<dbReference type="InterPro" id="IPR018305">
    <property type="entry name" value="Ribosomal_m50"/>
</dbReference>
<dbReference type="Proteomes" id="UP000029964">
    <property type="component" value="Unassembled WGS sequence"/>
</dbReference>
<proteinExistence type="inferred from homology"/>
<feature type="compositionally biased region" description="Polar residues" evidence="7">
    <location>
        <begin position="14"/>
        <end position="23"/>
    </location>
</feature>
<organism evidence="8 9">
    <name type="scientific">Hapsidospora chrysogenum (strain ATCC 11550 / CBS 779.69 / DSM 880 / IAM 14645 / JCM 23072 / IMI 49137)</name>
    <name type="common">Acremonium chrysogenum</name>
    <dbReference type="NCBI Taxonomy" id="857340"/>
    <lineage>
        <taxon>Eukaryota</taxon>
        <taxon>Fungi</taxon>
        <taxon>Dikarya</taxon>
        <taxon>Ascomycota</taxon>
        <taxon>Pezizomycotina</taxon>
        <taxon>Sordariomycetes</taxon>
        <taxon>Hypocreomycetidae</taxon>
        <taxon>Hypocreales</taxon>
        <taxon>Bionectriaceae</taxon>
        <taxon>Hapsidospora</taxon>
    </lineage>
</organism>
<evidence type="ECO:0000256" key="6">
    <source>
        <dbReference type="ARBA" id="ARBA00035183"/>
    </source>
</evidence>
<dbReference type="GO" id="GO:1990904">
    <property type="term" value="C:ribonucleoprotein complex"/>
    <property type="evidence" value="ECO:0007669"/>
    <property type="project" value="UniProtKB-KW"/>
</dbReference>
<comment type="subcellular location">
    <subcellularLocation>
        <location evidence="1">Mitochondrion</location>
    </subcellularLocation>
</comment>
<comment type="caution">
    <text evidence="8">The sequence shown here is derived from an EMBL/GenBank/DDBJ whole genome shotgun (WGS) entry which is preliminary data.</text>
</comment>
<dbReference type="GO" id="GO:0005840">
    <property type="term" value="C:ribosome"/>
    <property type="evidence" value="ECO:0007669"/>
    <property type="project" value="UniProtKB-KW"/>
</dbReference>
<reference evidence="9" key="1">
    <citation type="journal article" date="2014" name="Genome Announc.">
        <title>Genome sequence and annotation of Acremonium chrysogenum, producer of the beta-lactam antibiotic cephalosporin C.</title>
        <authorList>
            <person name="Terfehr D."/>
            <person name="Dahlmann T.A."/>
            <person name="Specht T."/>
            <person name="Zadra I."/>
            <person name="Kuernsteiner H."/>
            <person name="Kueck U."/>
        </authorList>
    </citation>
    <scope>NUCLEOTIDE SEQUENCE [LARGE SCALE GENOMIC DNA]</scope>
    <source>
        <strain evidence="9">ATCC 11550 / CBS 779.69 / DSM 880 / IAM 14645 / JCM 23072 / IMI 49137</strain>
    </source>
</reference>
<comment type="similarity">
    <text evidence="2">Belongs to the mitochondrion-specific ribosomal protein mL50 family.</text>
</comment>
<feature type="region of interest" description="Disordered" evidence="7">
    <location>
        <begin position="1"/>
        <end position="89"/>
    </location>
</feature>
<evidence type="ECO:0000256" key="1">
    <source>
        <dbReference type="ARBA" id="ARBA00004173"/>
    </source>
</evidence>
<evidence type="ECO:0000313" key="9">
    <source>
        <dbReference type="Proteomes" id="UP000029964"/>
    </source>
</evidence>
<accession>A0A086TDX4</accession>
<dbReference type="EMBL" id="JPKY01000009">
    <property type="protein sequence ID" value="KFH47556.1"/>
    <property type="molecule type" value="Genomic_DNA"/>
</dbReference>
<evidence type="ECO:0000256" key="7">
    <source>
        <dbReference type="SAM" id="MobiDB-lite"/>
    </source>
</evidence>
<protein>
    <recommendedName>
        <fullName evidence="6">Large ribosomal subunit protein mL50</fullName>
    </recommendedName>
</protein>
<evidence type="ECO:0000256" key="3">
    <source>
        <dbReference type="ARBA" id="ARBA00022980"/>
    </source>
</evidence>
<feature type="compositionally biased region" description="Polar residues" evidence="7">
    <location>
        <begin position="68"/>
        <end position="79"/>
    </location>
</feature>
<dbReference type="AlphaFoldDB" id="A0A086TDX4"/>
<dbReference type="OrthoDB" id="6220758at2759"/>